<accession>A0A8B2NFX8</accession>
<dbReference type="Pfam" id="PF00353">
    <property type="entry name" value="HemolysinCabind"/>
    <property type="match status" value="9"/>
</dbReference>
<evidence type="ECO:0008006" key="6">
    <source>
        <dbReference type="Google" id="ProtNLM"/>
    </source>
</evidence>
<dbReference type="GO" id="GO:0005576">
    <property type="term" value="C:extracellular region"/>
    <property type="evidence" value="ECO:0007669"/>
    <property type="project" value="UniProtKB-SubCell"/>
</dbReference>
<evidence type="ECO:0000256" key="2">
    <source>
        <dbReference type="ARBA" id="ARBA00022525"/>
    </source>
</evidence>
<evidence type="ECO:0000256" key="3">
    <source>
        <dbReference type="SAM" id="MobiDB-lite"/>
    </source>
</evidence>
<comment type="caution">
    <text evidence="4">The sequence shown here is derived from an EMBL/GenBank/DDBJ whole genome shotgun (WGS) entry which is preliminary data.</text>
</comment>
<gene>
    <name evidence="4" type="ORF">DLJ53_28535</name>
</gene>
<dbReference type="EMBL" id="QHHQ01000008">
    <property type="protein sequence ID" value="RAH97789.1"/>
    <property type="molecule type" value="Genomic_DNA"/>
</dbReference>
<protein>
    <recommendedName>
        <fullName evidence="6">Hemolysin-type calcium-binding repeat-containing protein</fullName>
    </recommendedName>
</protein>
<dbReference type="PROSITE" id="PS00330">
    <property type="entry name" value="HEMOLYSIN_CALCIUM"/>
    <property type="match status" value="1"/>
</dbReference>
<proteinExistence type="predicted"/>
<keyword evidence="5" id="KW-1185">Reference proteome</keyword>
<dbReference type="PRINTS" id="PR00313">
    <property type="entry name" value="CABNDNGRPT"/>
</dbReference>
<dbReference type="AlphaFoldDB" id="A0A8B2NFX8"/>
<dbReference type="SUPFAM" id="SSF51120">
    <property type="entry name" value="beta-Roll"/>
    <property type="match status" value="5"/>
</dbReference>
<dbReference type="GO" id="GO:0005509">
    <property type="term" value="F:calcium ion binding"/>
    <property type="evidence" value="ECO:0007669"/>
    <property type="project" value="InterPro"/>
</dbReference>
<evidence type="ECO:0000313" key="5">
    <source>
        <dbReference type="Proteomes" id="UP000249590"/>
    </source>
</evidence>
<dbReference type="InterPro" id="IPR001343">
    <property type="entry name" value="Hemolysn_Ca-bd"/>
</dbReference>
<dbReference type="Proteomes" id="UP000249590">
    <property type="component" value="Unassembled WGS sequence"/>
</dbReference>
<sequence length="658" mass="67492">MPEKTIVGSNLRDIINGTDDPEFIDALGGNDVVFAGGGDDEVRGRAGNDLLIGDEGDDTLFGDGGDDTVTGGAGNDVITWRTGDGSDVVEGGAGYDTANFHGSQGLVGDNFEIASVGARIEFRDGLVLPSIVSIGTTEKIVVRALDGNDNIDASALEGGIVDFFADGGDGNDTVSGSNGSDLLRGGADNDVLIGNKGNDTMEGGDGRDLMVWNNGDGSDTMIGGAGGDTAQVNGSEDSADSFKVSAPDGEVLFQRTNLGPFSIAIKETERLEINGLGGNDTINAHELPAGLISIVADGGAGNDRLFGSAGGDLLQGGTGDDRIVGNKGDDTMEGGDGRDTMVWNNGDGSDVMDGGAGNADVAQVNGSSGENGDHFVVDSNLATVLFERVNLGPFSLEITNTERLELSGLEGNDTIDASALRGGLIDVVMNGGNGDDELIGSQGDDTLVGAKGDDTMLGGGGNDTMVWNNGDGSDVMNGGNGNDTAMVTGSDFAGDEFEIRSTVNGEVVFERVNFGNFTLDISNTETLIVKGYGGDDSIDARALDDGFINLRLSGNAGDDTIFGSKGDDRISGDEGNDTLAGDQGNDVFVFSEGEDTVRDFGVGNDRIEFADELDVNFGDVQAGLTQVGAHAQIDLGNGNVLTLENTNVNDIGFFDFIF</sequence>
<name>A0A8B2NFX8_9HYPH</name>
<dbReference type="InterPro" id="IPR050557">
    <property type="entry name" value="RTX_toxin/Mannuronan_C5-epim"/>
</dbReference>
<dbReference type="PANTHER" id="PTHR38340">
    <property type="entry name" value="S-LAYER PROTEIN"/>
    <property type="match status" value="1"/>
</dbReference>
<evidence type="ECO:0000313" key="4">
    <source>
        <dbReference type="EMBL" id="RAH97789.1"/>
    </source>
</evidence>
<organism evidence="4 5">
    <name type="scientific">Acuticoccus sediminis</name>
    <dbReference type="NCBI Taxonomy" id="2184697"/>
    <lineage>
        <taxon>Bacteria</taxon>
        <taxon>Pseudomonadati</taxon>
        <taxon>Pseudomonadota</taxon>
        <taxon>Alphaproteobacteria</taxon>
        <taxon>Hyphomicrobiales</taxon>
        <taxon>Amorphaceae</taxon>
        <taxon>Acuticoccus</taxon>
    </lineage>
</organism>
<feature type="compositionally biased region" description="Basic and acidic residues" evidence="3">
    <location>
        <begin position="319"/>
        <end position="339"/>
    </location>
</feature>
<dbReference type="PANTHER" id="PTHR38340:SF1">
    <property type="entry name" value="S-LAYER PROTEIN"/>
    <property type="match status" value="1"/>
</dbReference>
<comment type="subcellular location">
    <subcellularLocation>
        <location evidence="1">Secreted</location>
    </subcellularLocation>
</comment>
<feature type="region of interest" description="Disordered" evidence="3">
    <location>
        <begin position="317"/>
        <end position="339"/>
    </location>
</feature>
<dbReference type="Gene3D" id="2.150.10.10">
    <property type="entry name" value="Serralysin-like metalloprotease, C-terminal"/>
    <property type="match status" value="6"/>
</dbReference>
<dbReference type="InterPro" id="IPR018511">
    <property type="entry name" value="Hemolysin-typ_Ca-bd_CS"/>
</dbReference>
<dbReference type="RefSeq" id="WP_111351635.1">
    <property type="nucleotide sequence ID" value="NZ_QHHQ01000008.1"/>
</dbReference>
<dbReference type="OrthoDB" id="8479154at2"/>
<keyword evidence="2" id="KW-0964">Secreted</keyword>
<reference evidence="4 5" key="1">
    <citation type="submission" date="2018-05" db="EMBL/GenBank/DDBJ databases">
        <title>Acuticoccus sediminis sp. nov., isolated from deep-sea sediment of Indian Ocean.</title>
        <authorList>
            <person name="Liu X."/>
            <person name="Lai Q."/>
            <person name="Du Y."/>
            <person name="Sun F."/>
            <person name="Zhang X."/>
            <person name="Wang S."/>
            <person name="Shao Z."/>
        </authorList>
    </citation>
    <scope>NUCLEOTIDE SEQUENCE [LARGE SCALE GENOMIC DNA]</scope>
    <source>
        <strain evidence="4 5">PTG4-2</strain>
    </source>
</reference>
<dbReference type="InterPro" id="IPR011049">
    <property type="entry name" value="Serralysin-like_metalloprot_C"/>
</dbReference>
<evidence type="ECO:0000256" key="1">
    <source>
        <dbReference type="ARBA" id="ARBA00004613"/>
    </source>
</evidence>